<keyword evidence="1" id="KW-0472">Membrane</keyword>
<comment type="caution">
    <text evidence="2">The sequence shown here is derived from an EMBL/GenBank/DDBJ whole genome shotgun (WGS) entry which is preliminary data.</text>
</comment>
<keyword evidence="3" id="KW-1185">Reference proteome</keyword>
<feature type="transmembrane region" description="Helical" evidence="1">
    <location>
        <begin position="70"/>
        <end position="90"/>
    </location>
</feature>
<sequence length="101" mass="11777">MLYYLQIIHSLSINLSSIFDSSIDKIAVIKLLFQAVDLYGLYKKKSQIKGVYQKQLVTFMLISQSLKEQMSIILSLTFNQILQLVIYGYIIQVKHIQQFKD</sequence>
<name>A0A8S1TLV3_PAROT</name>
<evidence type="ECO:0000313" key="2">
    <source>
        <dbReference type="EMBL" id="CAD8152136.1"/>
    </source>
</evidence>
<evidence type="ECO:0000313" key="3">
    <source>
        <dbReference type="Proteomes" id="UP000683925"/>
    </source>
</evidence>
<dbReference type="AlphaFoldDB" id="A0A8S1TLV3"/>
<protein>
    <recommendedName>
        <fullName evidence="4">Transmembrane protein</fullName>
    </recommendedName>
</protein>
<dbReference type="EMBL" id="CAJJDP010000026">
    <property type="protein sequence ID" value="CAD8152136.1"/>
    <property type="molecule type" value="Genomic_DNA"/>
</dbReference>
<evidence type="ECO:0000256" key="1">
    <source>
        <dbReference type="SAM" id="Phobius"/>
    </source>
</evidence>
<keyword evidence="1" id="KW-1133">Transmembrane helix</keyword>
<evidence type="ECO:0008006" key="4">
    <source>
        <dbReference type="Google" id="ProtNLM"/>
    </source>
</evidence>
<keyword evidence="1" id="KW-0812">Transmembrane</keyword>
<proteinExistence type="predicted"/>
<reference evidence="2" key="1">
    <citation type="submission" date="2021-01" db="EMBL/GenBank/DDBJ databases">
        <authorList>
            <consortium name="Genoscope - CEA"/>
            <person name="William W."/>
        </authorList>
    </citation>
    <scope>NUCLEOTIDE SEQUENCE</scope>
</reference>
<dbReference type="Proteomes" id="UP000683925">
    <property type="component" value="Unassembled WGS sequence"/>
</dbReference>
<accession>A0A8S1TLV3</accession>
<gene>
    <name evidence="2" type="ORF">POCTA_138.1.T0260097</name>
</gene>
<organism evidence="2 3">
    <name type="scientific">Paramecium octaurelia</name>
    <dbReference type="NCBI Taxonomy" id="43137"/>
    <lineage>
        <taxon>Eukaryota</taxon>
        <taxon>Sar</taxon>
        <taxon>Alveolata</taxon>
        <taxon>Ciliophora</taxon>
        <taxon>Intramacronucleata</taxon>
        <taxon>Oligohymenophorea</taxon>
        <taxon>Peniculida</taxon>
        <taxon>Parameciidae</taxon>
        <taxon>Paramecium</taxon>
    </lineage>
</organism>